<reference evidence="12 13" key="1">
    <citation type="journal article" date="2021" name="Elife">
        <title>Chloroplast acquisition without the gene transfer in kleptoplastic sea slugs, Plakobranchus ocellatus.</title>
        <authorList>
            <person name="Maeda T."/>
            <person name="Takahashi S."/>
            <person name="Yoshida T."/>
            <person name="Shimamura S."/>
            <person name="Takaki Y."/>
            <person name="Nagai Y."/>
            <person name="Toyoda A."/>
            <person name="Suzuki Y."/>
            <person name="Arimoto A."/>
            <person name="Ishii H."/>
            <person name="Satoh N."/>
            <person name="Nishiyama T."/>
            <person name="Hasebe M."/>
            <person name="Maruyama T."/>
            <person name="Minagawa J."/>
            <person name="Obokata J."/>
            <person name="Shigenobu S."/>
        </authorList>
    </citation>
    <scope>NUCLEOTIDE SEQUENCE [LARGE SCALE GENOMIC DNA]</scope>
</reference>
<keyword evidence="4" id="KW-0732">Signal</keyword>
<proteinExistence type="inferred from homology"/>
<evidence type="ECO:0000313" key="12">
    <source>
        <dbReference type="EMBL" id="GFO43224.1"/>
    </source>
</evidence>
<comment type="similarity">
    <text evidence="2">Belongs to the malectin family.</text>
</comment>
<dbReference type="GO" id="GO:0030246">
    <property type="term" value="F:carbohydrate binding"/>
    <property type="evidence" value="ECO:0007669"/>
    <property type="project" value="InterPro"/>
</dbReference>
<sequence length="279" mass="30652">MGISGGCCPIKDLPPFAVDAGEVVWAINCGGEEHTDVHGVHYDADPSDVGVESDHGKSLTIQRVVYQDQILYQTERYHKNTFGYDIPVHRDGDYVAVIKFSEVWFGAPNQKVFDVVLNGEHTVVSELDIFAKVGRGVAHDEIVPFTIRNGKLRVNGETSQIDGNKISIEFIKGDLDNPKVNAIYVMKGSVEDVPQLPALPGSEAAEEEEDEDEDIPSPKPSKSRKPSGPKIKDPYASDDTPAMLLPVFVAIGVTGFMEPDSRCGGKLYEKRFQNEFAFL</sequence>
<dbReference type="Proteomes" id="UP000735302">
    <property type="component" value="Unassembled WGS sequence"/>
</dbReference>
<protein>
    <submittedName>
        <fullName evidence="12">Malectin</fullName>
    </submittedName>
</protein>
<evidence type="ECO:0000256" key="7">
    <source>
        <dbReference type="ARBA" id="ARBA00023136"/>
    </source>
</evidence>
<feature type="domain" description="Malectin" evidence="11">
    <location>
        <begin position="23"/>
        <end position="183"/>
    </location>
</feature>
<accession>A0AAV4DGF0</accession>
<keyword evidence="6" id="KW-1133">Transmembrane helix</keyword>
<dbReference type="InterPro" id="IPR039155">
    <property type="entry name" value="MLEC"/>
</dbReference>
<evidence type="ECO:0000256" key="4">
    <source>
        <dbReference type="ARBA" id="ARBA00022729"/>
    </source>
</evidence>
<name>A0AAV4DGF0_9GAST</name>
<comment type="subcellular location">
    <subcellularLocation>
        <location evidence="1">Endoplasmic reticulum membrane</location>
        <topology evidence="1">Single-pass type I membrane protein</topology>
    </subcellularLocation>
</comment>
<keyword evidence="13" id="KW-1185">Reference proteome</keyword>
<dbReference type="InterPro" id="IPR021720">
    <property type="entry name" value="Malectin_dom"/>
</dbReference>
<evidence type="ECO:0000256" key="1">
    <source>
        <dbReference type="ARBA" id="ARBA00004115"/>
    </source>
</evidence>
<keyword evidence="3" id="KW-0812">Transmembrane</keyword>
<evidence type="ECO:0000313" key="13">
    <source>
        <dbReference type="Proteomes" id="UP000735302"/>
    </source>
</evidence>
<feature type="region of interest" description="Disordered" evidence="10">
    <location>
        <begin position="194"/>
        <end position="239"/>
    </location>
</feature>
<evidence type="ECO:0000256" key="6">
    <source>
        <dbReference type="ARBA" id="ARBA00022989"/>
    </source>
</evidence>
<evidence type="ECO:0000256" key="9">
    <source>
        <dbReference type="ARBA" id="ARBA00023277"/>
    </source>
</evidence>
<dbReference type="PANTHER" id="PTHR13460:SF0">
    <property type="entry name" value="MALECTIN"/>
    <property type="match status" value="1"/>
</dbReference>
<organism evidence="12 13">
    <name type="scientific">Plakobranchus ocellatus</name>
    <dbReference type="NCBI Taxonomy" id="259542"/>
    <lineage>
        <taxon>Eukaryota</taxon>
        <taxon>Metazoa</taxon>
        <taxon>Spiralia</taxon>
        <taxon>Lophotrochozoa</taxon>
        <taxon>Mollusca</taxon>
        <taxon>Gastropoda</taxon>
        <taxon>Heterobranchia</taxon>
        <taxon>Euthyneura</taxon>
        <taxon>Panpulmonata</taxon>
        <taxon>Sacoglossa</taxon>
        <taxon>Placobranchoidea</taxon>
        <taxon>Plakobranchidae</taxon>
        <taxon>Plakobranchus</taxon>
    </lineage>
</organism>
<evidence type="ECO:0000256" key="8">
    <source>
        <dbReference type="ARBA" id="ARBA00023180"/>
    </source>
</evidence>
<dbReference type="Pfam" id="PF11721">
    <property type="entry name" value="Malectin"/>
    <property type="match status" value="1"/>
</dbReference>
<keyword evidence="9" id="KW-0119">Carbohydrate metabolism</keyword>
<evidence type="ECO:0000256" key="3">
    <source>
        <dbReference type="ARBA" id="ARBA00022692"/>
    </source>
</evidence>
<evidence type="ECO:0000256" key="2">
    <source>
        <dbReference type="ARBA" id="ARBA00009141"/>
    </source>
</evidence>
<evidence type="ECO:0000256" key="10">
    <source>
        <dbReference type="SAM" id="MobiDB-lite"/>
    </source>
</evidence>
<dbReference type="GO" id="GO:0005789">
    <property type="term" value="C:endoplasmic reticulum membrane"/>
    <property type="evidence" value="ECO:0007669"/>
    <property type="project" value="UniProtKB-SubCell"/>
</dbReference>
<feature type="compositionally biased region" description="Acidic residues" evidence="10">
    <location>
        <begin position="204"/>
        <end position="215"/>
    </location>
</feature>
<dbReference type="AlphaFoldDB" id="A0AAV4DGF0"/>
<keyword evidence="8" id="KW-0325">Glycoprotein</keyword>
<gene>
    <name evidence="12" type="ORF">PoB_006972900</name>
</gene>
<dbReference type="EMBL" id="BLXT01007857">
    <property type="protein sequence ID" value="GFO43224.1"/>
    <property type="molecule type" value="Genomic_DNA"/>
</dbReference>
<keyword evidence="5" id="KW-0256">Endoplasmic reticulum</keyword>
<evidence type="ECO:0000256" key="5">
    <source>
        <dbReference type="ARBA" id="ARBA00022824"/>
    </source>
</evidence>
<dbReference type="Gene3D" id="2.60.120.430">
    <property type="entry name" value="Galactose-binding lectin"/>
    <property type="match status" value="1"/>
</dbReference>
<evidence type="ECO:0000259" key="11">
    <source>
        <dbReference type="Pfam" id="PF11721"/>
    </source>
</evidence>
<keyword evidence="7" id="KW-0472">Membrane</keyword>
<dbReference type="PANTHER" id="PTHR13460">
    <property type="match status" value="1"/>
</dbReference>
<comment type="caution">
    <text evidence="12">The sequence shown here is derived from an EMBL/GenBank/DDBJ whole genome shotgun (WGS) entry which is preliminary data.</text>
</comment>